<accession>B9TP84</accession>
<dbReference type="AlphaFoldDB" id="B9TP84"/>
<name>B9TP84_RICCO</name>
<dbReference type="Proteomes" id="UP000008311">
    <property type="component" value="Unassembled WGS sequence"/>
</dbReference>
<protein>
    <submittedName>
        <fullName evidence="1">Uncharacterized protein</fullName>
    </submittedName>
</protein>
<proteinExistence type="predicted"/>
<evidence type="ECO:0000313" key="1">
    <source>
        <dbReference type="EMBL" id="EEF22331.1"/>
    </source>
</evidence>
<organism evidence="1 2">
    <name type="scientific">Ricinus communis</name>
    <name type="common">Castor bean</name>
    <dbReference type="NCBI Taxonomy" id="3988"/>
    <lineage>
        <taxon>Eukaryota</taxon>
        <taxon>Viridiplantae</taxon>
        <taxon>Streptophyta</taxon>
        <taxon>Embryophyta</taxon>
        <taxon>Tracheophyta</taxon>
        <taxon>Spermatophyta</taxon>
        <taxon>Magnoliopsida</taxon>
        <taxon>eudicotyledons</taxon>
        <taxon>Gunneridae</taxon>
        <taxon>Pentapetalae</taxon>
        <taxon>rosids</taxon>
        <taxon>fabids</taxon>
        <taxon>Malpighiales</taxon>
        <taxon>Euphorbiaceae</taxon>
        <taxon>Acalyphoideae</taxon>
        <taxon>Acalypheae</taxon>
        <taxon>Ricinus</taxon>
    </lineage>
</organism>
<keyword evidence="2" id="KW-1185">Reference proteome</keyword>
<dbReference type="InParanoid" id="B9TP84"/>
<evidence type="ECO:0000313" key="2">
    <source>
        <dbReference type="Proteomes" id="UP000008311"/>
    </source>
</evidence>
<reference evidence="2" key="1">
    <citation type="journal article" date="2010" name="Nat. Biotechnol.">
        <title>Draft genome sequence of the oilseed species Ricinus communis.</title>
        <authorList>
            <person name="Chan A.P."/>
            <person name="Crabtree J."/>
            <person name="Zhao Q."/>
            <person name="Lorenzi H."/>
            <person name="Orvis J."/>
            <person name="Puiu D."/>
            <person name="Melake-Berhan A."/>
            <person name="Jones K.M."/>
            <person name="Redman J."/>
            <person name="Chen G."/>
            <person name="Cahoon E.B."/>
            <person name="Gedil M."/>
            <person name="Stanke M."/>
            <person name="Haas B.J."/>
            <person name="Wortman J.R."/>
            <person name="Fraser-Liggett C.M."/>
            <person name="Ravel J."/>
            <person name="Rabinowicz P.D."/>
        </authorList>
    </citation>
    <scope>NUCLEOTIDE SEQUENCE [LARGE SCALE GENOMIC DNA]</scope>
    <source>
        <strain evidence="2">cv. Hale</strain>
    </source>
</reference>
<sequence length="100" mass="11370">MERGHWLKRIQSAATFAMHVFDPLHVLDVQHPRTELNVWELAMLRSIWHQPTLWPAWHPDTQKLQQRGLVASEAGTLVLTPAGLLAMNKADTRADRSATV</sequence>
<dbReference type="EMBL" id="EQ994953">
    <property type="protein sequence ID" value="EEF22331.1"/>
    <property type="molecule type" value="Genomic_DNA"/>
</dbReference>
<gene>
    <name evidence="1" type="ORF">RCOM_2067290</name>
</gene>